<gene>
    <name evidence="3" type="ORF">C8F04DRAFT_1047772</name>
</gene>
<evidence type="ECO:0000313" key="3">
    <source>
        <dbReference type="EMBL" id="KAJ7023852.1"/>
    </source>
</evidence>
<reference evidence="3" key="1">
    <citation type="submission" date="2023-03" db="EMBL/GenBank/DDBJ databases">
        <title>Massive genome expansion in bonnet fungi (Mycena s.s.) driven by repeated elements and novel gene families across ecological guilds.</title>
        <authorList>
            <consortium name="Lawrence Berkeley National Laboratory"/>
            <person name="Harder C.B."/>
            <person name="Miyauchi S."/>
            <person name="Viragh M."/>
            <person name="Kuo A."/>
            <person name="Thoen E."/>
            <person name="Andreopoulos B."/>
            <person name="Lu D."/>
            <person name="Skrede I."/>
            <person name="Drula E."/>
            <person name="Henrissat B."/>
            <person name="Morin E."/>
            <person name="Kohler A."/>
            <person name="Barry K."/>
            <person name="LaButti K."/>
            <person name="Morin E."/>
            <person name="Salamov A."/>
            <person name="Lipzen A."/>
            <person name="Mereny Z."/>
            <person name="Hegedus B."/>
            <person name="Baldrian P."/>
            <person name="Stursova M."/>
            <person name="Weitz H."/>
            <person name="Taylor A."/>
            <person name="Grigoriev I.V."/>
            <person name="Nagy L.G."/>
            <person name="Martin F."/>
            <person name="Kauserud H."/>
        </authorList>
    </citation>
    <scope>NUCLEOTIDE SEQUENCE</scope>
    <source>
        <strain evidence="3">CBHHK200</strain>
    </source>
</reference>
<keyword evidence="1 3" id="KW-0378">Hydrolase</keyword>
<organism evidence="3 4">
    <name type="scientific">Mycena alexandri</name>
    <dbReference type="NCBI Taxonomy" id="1745969"/>
    <lineage>
        <taxon>Eukaryota</taxon>
        <taxon>Fungi</taxon>
        <taxon>Dikarya</taxon>
        <taxon>Basidiomycota</taxon>
        <taxon>Agaricomycotina</taxon>
        <taxon>Agaricomycetes</taxon>
        <taxon>Agaricomycetidae</taxon>
        <taxon>Agaricales</taxon>
        <taxon>Marasmiineae</taxon>
        <taxon>Mycenaceae</taxon>
        <taxon>Mycena</taxon>
    </lineage>
</organism>
<dbReference type="AlphaFoldDB" id="A0AAD6SAV2"/>
<dbReference type="Gene3D" id="3.40.50.1820">
    <property type="entry name" value="alpha/beta hydrolase"/>
    <property type="match status" value="1"/>
</dbReference>
<evidence type="ECO:0000259" key="2">
    <source>
        <dbReference type="Pfam" id="PF20434"/>
    </source>
</evidence>
<dbReference type="InterPro" id="IPR049492">
    <property type="entry name" value="BD-FAE-like_dom"/>
</dbReference>
<evidence type="ECO:0000313" key="4">
    <source>
        <dbReference type="Proteomes" id="UP001218188"/>
    </source>
</evidence>
<feature type="domain" description="BD-FAE-like" evidence="2">
    <location>
        <begin position="51"/>
        <end position="159"/>
    </location>
</feature>
<dbReference type="SUPFAM" id="SSF53474">
    <property type="entry name" value="alpha/beta-Hydrolases"/>
    <property type="match status" value="1"/>
</dbReference>
<protein>
    <submittedName>
        <fullName evidence="3">Alpha/Beta hydrolase protein</fullName>
    </submittedName>
</protein>
<dbReference type="InterPro" id="IPR029058">
    <property type="entry name" value="AB_hydrolase_fold"/>
</dbReference>
<comment type="caution">
    <text evidence="3">The sequence shown here is derived from an EMBL/GenBank/DDBJ whole genome shotgun (WGS) entry which is preliminary data.</text>
</comment>
<dbReference type="PANTHER" id="PTHR48081">
    <property type="entry name" value="AB HYDROLASE SUPERFAMILY PROTEIN C4A8.06C"/>
    <property type="match status" value="1"/>
</dbReference>
<dbReference type="GO" id="GO:0016787">
    <property type="term" value="F:hydrolase activity"/>
    <property type="evidence" value="ECO:0007669"/>
    <property type="project" value="UniProtKB-KW"/>
</dbReference>
<keyword evidence="4" id="KW-1185">Reference proteome</keyword>
<dbReference type="EMBL" id="JARJCM010000181">
    <property type="protein sequence ID" value="KAJ7023852.1"/>
    <property type="molecule type" value="Genomic_DNA"/>
</dbReference>
<dbReference type="Pfam" id="PF20434">
    <property type="entry name" value="BD-FAE"/>
    <property type="match status" value="1"/>
</dbReference>
<accession>A0AAD6SAV2</accession>
<evidence type="ECO:0000256" key="1">
    <source>
        <dbReference type="ARBA" id="ARBA00022801"/>
    </source>
</evidence>
<name>A0AAD6SAV2_9AGAR</name>
<sequence length="300" mass="32551">MDAVAQMKETDIQTILFPTMSAFMPLLEPHREEIMQARKTFKYGATDRHQLDVYYPPQNGKKHPILVFVYGGGFVSGERTLPAPVDLGYGNLGLYFAKRGFVTIIPDYRLTPATTFPGPAEDIRDAISWAVAHSADLGPEADIESLFLLGHSAGGVHALTLLLEPSILKSSPNLRIKGAAVGSACLHLKPKGLEVDIREPANMYFGSPEAAKAHDPLGLFLAASPETIKALPALAVITSEHDPEWYKVVAADFEAALKEKSVPALQVLAEGHNHISFTWALGTGQGEKWAEAIVAWMESL</sequence>
<dbReference type="InterPro" id="IPR050300">
    <property type="entry name" value="GDXG_lipolytic_enzyme"/>
</dbReference>
<proteinExistence type="predicted"/>
<dbReference type="Proteomes" id="UP001218188">
    <property type="component" value="Unassembled WGS sequence"/>
</dbReference>